<accession>A0AAU8B1H0</accession>
<feature type="region of interest" description="Disordered" evidence="1">
    <location>
        <begin position="1"/>
        <end position="39"/>
    </location>
</feature>
<organism evidence="2">
    <name type="scientific">Dulem virus 38</name>
    <dbReference type="NCBI Taxonomy" id="3145756"/>
    <lineage>
        <taxon>Viruses</taxon>
        <taxon>Duplodnaviria</taxon>
        <taxon>Heunggongvirae</taxon>
        <taxon>Uroviricota</taxon>
        <taxon>Caudoviricetes</taxon>
    </lineage>
</organism>
<reference evidence="2" key="1">
    <citation type="submission" date="2024-03" db="EMBL/GenBank/DDBJ databases">
        <title>Diverse circular DNA viruses in blood, oral, and fecal samples of captive lemurs.</title>
        <authorList>
            <person name="Paietta E.N."/>
            <person name="Kraberger S."/>
            <person name="Lund M.C."/>
            <person name="Custer J.M."/>
            <person name="Vargas K.M."/>
            <person name="Ehmke E.E."/>
            <person name="Yoder A.D."/>
            <person name="Varsani A."/>
        </authorList>
    </citation>
    <scope>NUCLEOTIDE SEQUENCE</scope>
    <source>
        <strain evidence="2">Duke_24SF_44</strain>
    </source>
</reference>
<protein>
    <submittedName>
        <fullName evidence="2">Uncharacterized protein</fullName>
    </submittedName>
</protein>
<feature type="compositionally biased region" description="Polar residues" evidence="1">
    <location>
        <begin position="1"/>
        <end position="11"/>
    </location>
</feature>
<proteinExistence type="predicted"/>
<sequence>MSCNCGRNTTLPVGAAQPPLADGTLPGEGSKDSSPITRF</sequence>
<dbReference type="EMBL" id="PP511596">
    <property type="protein sequence ID" value="XCD05711.1"/>
    <property type="molecule type" value="Genomic_DNA"/>
</dbReference>
<evidence type="ECO:0000256" key="1">
    <source>
        <dbReference type="SAM" id="MobiDB-lite"/>
    </source>
</evidence>
<evidence type="ECO:0000313" key="2">
    <source>
        <dbReference type="EMBL" id="XCD05711.1"/>
    </source>
</evidence>
<name>A0AAU8B1H0_9CAUD</name>